<dbReference type="Proteomes" id="UP001216390">
    <property type="component" value="Chromosome"/>
</dbReference>
<organism evidence="5 6">
    <name type="scientific">Iamia majanohamensis</name>
    <dbReference type="NCBI Taxonomy" id="467976"/>
    <lineage>
        <taxon>Bacteria</taxon>
        <taxon>Bacillati</taxon>
        <taxon>Actinomycetota</taxon>
        <taxon>Acidimicrobiia</taxon>
        <taxon>Acidimicrobiales</taxon>
        <taxon>Iamiaceae</taxon>
        <taxon>Iamia</taxon>
    </lineage>
</organism>
<evidence type="ECO:0000256" key="3">
    <source>
        <dbReference type="ARBA" id="ARBA00023163"/>
    </source>
</evidence>
<protein>
    <submittedName>
        <fullName evidence="5">Lrp/AsnC family transcriptional regulator</fullName>
    </submittedName>
</protein>
<dbReference type="Gene3D" id="3.30.70.920">
    <property type="match status" value="1"/>
</dbReference>
<keyword evidence="3" id="KW-0804">Transcription</keyword>
<accession>A0AAE9Y449</accession>
<dbReference type="SUPFAM" id="SSF54909">
    <property type="entry name" value="Dimeric alpha+beta barrel"/>
    <property type="match status" value="1"/>
</dbReference>
<dbReference type="InterPro" id="IPR036388">
    <property type="entry name" value="WH-like_DNA-bd_sf"/>
</dbReference>
<dbReference type="PANTHER" id="PTHR30154">
    <property type="entry name" value="LEUCINE-RESPONSIVE REGULATORY PROTEIN"/>
    <property type="match status" value="1"/>
</dbReference>
<dbReference type="GO" id="GO:0043200">
    <property type="term" value="P:response to amino acid"/>
    <property type="evidence" value="ECO:0007669"/>
    <property type="project" value="TreeGrafter"/>
</dbReference>
<dbReference type="KEGG" id="ima:PO878_14135"/>
<evidence type="ECO:0000259" key="4">
    <source>
        <dbReference type="PROSITE" id="PS50956"/>
    </source>
</evidence>
<dbReference type="InterPro" id="IPR019885">
    <property type="entry name" value="Tscrpt_reg_HTH_AsnC-type_CS"/>
</dbReference>
<dbReference type="PROSITE" id="PS00519">
    <property type="entry name" value="HTH_ASNC_1"/>
    <property type="match status" value="1"/>
</dbReference>
<evidence type="ECO:0000313" key="5">
    <source>
        <dbReference type="EMBL" id="WCO65640.1"/>
    </source>
</evidence>
<feature type="domain" description="HTH asnC-type" evidence="4">
    <location>
        <begin position="9"/>
        <end position="70"/>
    </location>
</feature>
<evidence type="ECO:0000313" key="6">
    <source>
        <dbReference type="Proteomes" id="UP001216390"/>
    </source>
</evidence>
<dbReference type="SMART" id="SM00344">
    <property type="entry name" value="HTH_ASNC"/>
    <property type="match status" value="1"/>
</dbReference>
<dbReference type="InterPro" id="IPR011008">
    <property type="entry name" value="Dimeric_a/b-barrel"/>
</dbReference>
<dbReference type="CDD" id="cd00090">
    <property type="entry name" value="HTH_ARSR"/>
    <property type="match status" value="1"/>
</dbReference>
<sequence length="158" mass="16888">MAFDPTAPLDDTDWAVLDELQRDGRLPFSELGRRVGLSPPAVAERVRRLEAAGVITGYRALVDPAALGAGIEAIVRVRVPHSAGDRFREAVVARPEVLGSDHVTGEDCMVVRVRTTSMGRLEALVGVLGGFGATTTSLVFSSEVRDRPVARSLVEPDV</sequence>
<dbReference type="EMBL" id="CP116942">
    <property type="protein sequence ID" value="WCO65640.1"/>
    <property type="molecule type" value="Genomic_DNA"/>
</dbReference>
<name>A0AAE9Y449_9ACTN</name>
<keyword evidence="6" id="KW-1185">Reference proteome</keyword>
<dbReference type="Gene3D" id="1.10.10.10">
    <property type="entry name" value="Winged helix-like DNA-binding domain superfamily/Winged helix DNA-binding domain"/>
    <property type="match status" value="1"/>
</dbReference>
<dbReference type="GO" id="GO:0043565">
    <property type="term" value="F:sequence-specific DNA binding"/>
    <property type="evidence" value="ECO:0007669"/>
    <property type="project" value="InterPro"/>
</dbReference>
<dbReference type="AlphaFoldDB" id="A0AAE9Y449"/>
<dbReference type="GO" id="GO:0005829">
    <property type="term" value="C:cytosol"/>
    <property type="evidence" value="ECO:0007669"/>
    <property type="project" value="TreeGrafter"/>
</dbReference>
<dbReference type="Pfam" id="PF01037">
    <property type="entry name" value="AsnC_trans_reg"/>
    <property type="match status" value="1"/>
</dbReference>
<dbReference type="PRINTS" id="PR00033">
    <property type="entry name" value="HTHASNC"/>
</dbReference>
<dbReference type="InterPro" id="IPR019887">
    <property type="entry name" value="Tscrpt_reg_AsnC/Lrp_C"/>
</dbReference>
<reference evidence="5" key="1">
    <citation type="submission" date="2023-01" db="EMBL/GenBank/DDBJ databases">
        <title>The diversity of Class Acidimicrobiia in South China Sea sediment environments and the proposal of Iamia marina sp. nov., a novel species of the genus Iamia.</title>
        <authorList>
            <person name="He Y."/>
            <person name="Tian X."/>
        </authorList>
    </citation>
    <scope>NUCLEOTIDE SEQUENCE</scope>
    <source>
        <strain evidence="5">DSM 19957</strain>
    </source>
</reference>
<dbReference type="InterPro" id="IPR000485">
    <property type="entry name" value="AsnC-type_HTH_dom"/>
</dbReference>
<keyword evidence="1" id="KW-0805">Transcription regulation</keyword>
<dbReference type="PANTHER" id="PTHR30154:SF53">
    <property type="entry name" value="HTH-TYPE TRANSCRIPTIONAL REGULATOR LRPC"/>
    <property type="match status" value="1"/>
</dbReference>
<dbReference type="FunFam" id="1.10.10.10:FF:000186">
    <property type="entry name" value="AsnC family transcriptional regulator"/>
    <property type="match status" value="1"/>
</dbReference>
<dbReference type="PROSITE" id="PS50956">
    <property type="entry name" value="HTH_ASNC_2"/>
    <property type="match status" value="1"/>
</dbReference>
<dbReference type="SUPFAM" id="SSF46785">
    <property type="entry name" value="Winged helix' DNA-binding domain"/>
    <property type="match status" value="1"/>
</dbReference>
<proteinExistence type="predicted"/>
<keyword evidence="2" id="KW-0238">DNA-binding</keyword>
<dbReference type="InterPro" id="IPR011991">
    <property type="entry name" value="ArsR-like_HTH"/>
</dbReference>
<dbReference type="InterPro" id="IPR019888">
    <property type="entry name" value="Tscrpt_reg_AsnC-like"/>
</dbReference>
<gene>
    <name evidence="5" type="ORF">PO878_14135</name>
</gene>
<evidence type="ECO:0000256" key="2">
    <source>
        <dbReference type="ARBA" id="ARBA00023125"/>
    </source>
</evidence>
<evidence type="ECO:0000256" key="1">
    <source>
        <dbReference type="ARBA" id="ARBA00023015"/>
    </source>
</evidence>
<dbReference type="Pfam" id="PF13404">
    <property type="entry name" value="HTH_AsnC-type"/>
    <property type="match status" value="1"/>
</dbReference>
<dbReference type="InterPro" id="IPR036390">
    <property type="entry name" value="WH_DNA-bd_sf"/>
</dbReference>
<dbReference type="RefSeq" id="WP_272735167.1">
    <property type="nucleotide sequence ID" value="NZ_CP116942.1"/>
</dbReference>